<dbReference type="AlphaFoldDB" id="A0A1V3XXR3"/>
<evidence type="ECO:0000313" key="2">
    <source>
        <dbReference type="EMBL" id="OOK84023.1"/>
    </source>
</evidence>
<comment type="caution">
    <text evidence="2">The sequence shown here is derived from an EMBL/GenBank/DDBJ whole genome shotgun (WGS) entry which is preliminary data.</text>
</comment>
<dbReference type="Proteomes" id="UP000188532">
    <property type="component" value="Unassembled WGS sequence"/>
</dbReference>
<proteinExistence type="predicted"/>
<evidence type="ECO:0000313" key="3">
    <source>
        <dbReference type="Proteomes" id="UP000188532"/>
    </source>
</evidence>
<dbReference type="EMBL" id="MVBN01000001">
    <property type="protein sequence ID" value="OOK84023.1"/>
    <property type="molecule type" value="Genomic_DNA"/>
</dbReference>
<sequence>MIITRAAAVEYTPDACPENPGKPRTRGGPARSVALAGPQISLPAGR</sequence>
<feature type="region of interest" description="Disordered" evidence="1">
    <location>
        <begin position="13"/>
        <end position="46"/>
    </location>
</feature>
<evidence type="ECO:0000256" key="1">
    <source>
        <dbReference type="SAM" id="MobiDB-lite"/>
    </source>
</evidence>
<protein>
    <submittedName>
        <fullName evidence="2">Uncharacterized protein</fullName>
    </submittedName>
</protein>
<reference evidence="2 3" key="1">
    <citation type="submission" date="2017-02" db="EMBL/GenBank/DDBJ databases">
        <title>Complete genome sequences of Mycobacterium kansasii strains isolated from rhesus macaques.</title>
        <authorList>
            <person name="Panda A."/>
            <person name="Nagaraj S."/>
            <person name="Zhao X."/>
            <person name="Tettelin H."/>
            <person name="Detolla L.J."/>
        </authorList>
    </citation>
    <scope>NUCLEOTIDE SEQUENCE [LARGE SCALE GENOMIC DNA]</scope>
    <source>
        <strain evidence="2 3">11-3469</strain>
    </source>
</reference>
<name>A0A1V3XXR3_MYCKA</name>
<accession>A0A1V3XXR3</accession>
<organism evidence="2 3">
    <name type="scientific">Mycobacterium kansasii</name>
    <dbReference type="NCBI Taxonomy" id="1768"/>
    <lineage>
        <taxon>Bacteria</taxon>
        <taxon>Bacillati</taxon>
        <taxon>Actinomycetota</taxon>
        <taxon>Actinomycetes</taxon>
        <taxon>Mycobacteriales</taxon>
        <taxon>Mycobacteriaceae</taxon>
        <taxon>Mycobacterium</taxon>
    </lineage>
</organism>
<gene>
    <name evidence="2" type="ORF">BZL29_1118</name>
</gene>